<evidence type="ECO:0000313" key="13">
    <source>
        <dbReference type="Proteomes" id="UP001204015"/>
    </source>
</evidence>
<keyword evidence="13" id="KW-1185">Reference proteome</keyword>
<protein>
    <submittedName>
        <fullName evidence="12">RNA polymerase factor sigma-54</fullName>
    </submittedName>
</protein>
<organism evidence="12 13">
    <name type="scientific">Segatella cerevisiae</name>
    <dbReference type="NCBI Taxonomy" id="2053716"/>
    <lineage>
        <taxon>Bacteria</taxon>
        <taxon>Pseudomonadati</taxon>
        <taxon>Bacteroidota</taxon>
        <taxon>Bacteroidia</taxon>
        <taxon>Bacteroidales</taxon>
        <taxon>Prevotellaceae</taxon>
        <taxon>Segatella</taxon>
    </lineage>
</organism>
<keyword evidence="7" id="KW-0238">DNA-binding</keyword>
<dbReference type="Proteomes" id="UP001204015">
    <property type="component" value="Unassembled WGS sequence"/>
</dbReference>
<dbReference type="RefSeq" id="WP_252760151.1">
    <property type="nucleotide sequence ID" value="NZ_JAMXLY010000006.1"/>
</dbReference>
<comment type="caution">
    <text evidence="12">The sequence shown here is derived from an EMBL/GenBank/DDBJ whole genome shotgun (WGS) entry which is preliminary data.</text>
</comment>
<reference evidence="12 13" key="1">
    <citation type="submission" date="2022-06" db="EMBL/GenBank/DDBJ databases">
        <title>A taxonomic note on the genus Prevotella: Description of four novel genera and emended description of the genera Hallella and Xylanibacter.</title>
        <authorList>
            <person name="Hitch T.C.A."/>
        </authorList>
    </citation>
    <scope>NUCLEOTIDE SEQUENCE [LARGE SCALE GENOMIC DNA]</scope>
    <source>
        <strain evidence="12 13">DSM 100619</strain>
    </source>
</reference>
<dbReference type="PIRSF" id="PIRSF000774">
    <property type="entry name" value="RpoN"/>
    <property type="match status" value="1"/>
</dbReference>
<dbReference type="EMBL" id="JAMXLY010000006">
    <property type="protein sequence ID" value="MCO6024789.1"/>
    <property type="molecule type" value="Genomic_DNA"/>
</dbReference>
<dbReference type="Gene3D" id="1.10.10.1330">
    <property type="entry name" value="RNA polymerase sigma-54 factor, core-binding domain"/>
    <property type="match status" value="1"/>
</dbReference>
<keyword evidence="5" id="KW-0805">Transcription regulation</keyword>
<comment type="similarity">
    <text evidence="1">Belongs to the sigma-54 factor family.</text>
</comment>
<dbReference type="Pfam" id="PF00309">
    <property type="entry name" value="Sigma54_AID"/>
    <property type="match status" value="1"/>
</dbReference>
<keyword evidence="3" id="KW-0808">Transferase</keyword>
<dbReference type="PROSITE" id="PS50044">
    <property type="entry name" value="SIGMA54_3"/>
    <property type="match status" value="1"/>
</dbReference>
<keyword evidence="8" id="KW-0804">Transcription</keyword>
<dbReference type="InterPro" id="IPR007634">
    <property type="entry name" value="RNA_pol_sigma_54_DNA-bd"/>
</dbReference>
<keyword evidence="6" id="KW-0731">Sigma factor</keyword>
<evidence type="ECO:0000256" key="4">
    <source>
        <dbReference type="ARBA" id="ARBA00022695"/>
    </source>
</evidence>
<feature type="domain" description="RNA polymerase sigma factor 54 DNA-binding" evidence="10">
    <location>
        <begin position="353"/>
        <end position="510"/>
    </location>
</feature>
<dbReference type="InterPro" id="IPR007046">
    <property type="entry name" value="RNA_pol_sigma_54_core-bd"/>
</dbReference>
<feature type="compositionally biased region" description="Acidic residues" evidence="9">
    <location>
        <begin position="69"/>
        <end position="87"/>
    </location>
</feature>
<evidence type="ECO:0000256" key="8">
    <source>
        <dbReference type="ARBA" id="ARBA00023163"/>
    </source>
</evidence>
<evidence type="ECO:0000313" key="12">
    <source>
        <dbReference type="EMBL" id="MCO6024789.1"/>
    </source>
</evidence>
<feature type="compositionally biased region" description="Acidic residues" evidence="9">
    <location>
        <begin position="40"/>
        <end position="59"/>
    </location>
</feature>
<dbReference type="Pfam" id="PF04552">
    <property type="entry name" value="Sigma54_DBD"/>
    <property type="match status" value="1"/>
</dbReference>
<dbReference type="PROSITE" id="PS00718">
    <property type="entry name" value="SIGMA54_2"/>
    <property type="match status" value="1"/>
</dbReference>
<dbReference type="PANTHER" id="PTHR32248">
    <property type="entry name" value="RNA POLYMERASE SIGMA-54 FACTOR"/>
    <property type="match status" value="1"/>
</dbReference>
<evidence type="ECO:0000256" key="5">
    <source>
        <dbReference type="ARBA" id="ARBA00023015"/>
    </source>
</evidence>
<evidence type="ECO:0000256" key="7">
    <source>
        <dbReference type="ARBA" id="ARBA00023125"/>
    </source>
</evidence>
<proteinExistence type="inferred from homology"/>
<dbReference type="PRINTS" id="PR00045">
    <property type="entry name" value="SIGMA54FCT"/>
</dbReference>
<dbReference type="InterPro" id="IPR000394">
    <property type="entry name" value="RNA_pol_sigma_54"/>
</dbReference>
<dbReference type="Gene3D" id="1.10.10.60">
    <property type="entry name" value="Homeodomain-like"/>
    <property type="match status" value="1"/>
</dbReference>
<accession>A0ABT1BUM8</accession>
<keyword evidence="2" id="KW-0240">DNA-directed RNA polymerase</keyword>
<sequence>MTQKLIQSQTQKMQQVQRLSAQQMLQVKLFEMPLNELEENVNAELDDNPALERSVEEDGEIRNSNNDPQDNDNNETDHDADDIDYTESTEREEREDALDSALKTMGADDEMPEPDYNMGRGGNSGDSDYPNMVYGDTLSFYDRLKEQMDMLHLTDKEHDIMEYLIGSLDDDGLLRKDIGTISDELAIYHNIDASEKEIERILHLLQQFDPAGIGARDLQECLLLQIKRMKDSKLKQTVYTVIKDYFDEFTKKHWDKIREELSLDDDQIQTIQKEIRKLNPKPGSSLGESEGRNIQQITPDYIVDTADDGSISFYINRGNIPDLMVSPSFVDMLNSYKSNKANMNRQEKEALLYAKDKVEKAKGFIDAVKQRRHTMFVVMKSIINWQKKFFEDGDESDLRPMILKDIADQTGLDISTISRIASMKYAQTKWGIFPLKFFFSDGYTTENGEELSTRKIKLALKGIIDKENKKKPMSDDTLASLMKSKGFPIARRTVAKYREQLGIPVARLRRE</sequence>
<evidence type="ECO:0000256" key="6">
    <source>
        <dbReference type="ARBA" id="ARBA00023082"/>
    </source>
</evidence>
<feature type="domain" description="RNA polymerase sigma factor 54 core-binding" evidence="11">
    <location>
        <begin position="138"/>
        <end position="328"/>
    </location>
</feature>
<dbReference type="InterPro" id="IPR038709">
    <property type="entry name" value="RpoN_core-bd_sf"/>
</dbReference>
<dbReference type="NCBIfam" id="TIGR02395">
    <property type="entry name" value="rpoN_sigma"/>
    <property type="match status" value="1"/>
</dbReference>
<dbReference type="Pfam" id="PF04963">
    <property type="entry name" value="Sigma54_CBD"/>
    <property type="match status" value="1"/>
</dbReference>
<evidence type="ECO:0000259" key="11">
    <source>
        <dbReference type="Pfam" id="PF04963"/>
    </source>
</evidence>
<evidence type="ECO:0000256" key="9">
    <source>
        <dbReference type="SAM" id="MobiDB-lite"/>
    </source>
</evidence>
<evidence type="ECO:0000256" key="2">
    <source>
        <dbReference type="ARBA" id="ARBA00022478"/>
    </source>
</evidence>
<name>A0ABT1BUM8_9BACT</name>
<keyword evidence="4" id="KW-0548">Nucleotidyltransferase</keyword>
<evidence type="ECO:0000259" key="10">
    <source>
        <dbReference type="Pfam" id="PF04552"/>
    </source>
</evidence>
<evidence type="ECO:0000256" key="1">
    <source>
        <dbReference type="ARBA" id="ARBA00008798"/>
    </source>
</evidence>
<gene>
    <name evidence="12" type="primary">rpoN</name>
    <name evidence="12" type="ORF">NG821_02835</name>
</gene>
<evidence type="ECO:0000256" key="3">
    <source>
        <dbReference type="ARBA" id="ARBA00022679"/>
    </source>
</evidence>
<feature type="region of interest" description="Disordered" evidence="9">
    <location>
        <begin position="40"/>
        <end position="130"/>
    </location>
</feature>
<dbReference type="PANTHER" id="PTHR32248:SF4">
    <property type="entry name" value="RNA POLYMERASE SIGMA-54 FACTOR"/>
    <property type="match status" value="1"/>
</dbReference>